<sequence length="128" mass="14226">MDLLGGSRRETKRLQEALKEQIEITRGLKKAVAKQDQTVHEMGKQMVEIKERTTEEVVICGLASATLLGTEVPMYQPPPKSFSFLSCRFTMRAVVFLPAQAAFLCLFAILPSTIKPSSTPPTKSKNTR</sequence>
<organism evidence="2">
    <name type="scientific">Fusarium oxysporum f. sp. vasinfectum 25433</name>
    <dbReference type="NCBI Taxonomy" id="1089449"/>
    <lineage>
        <taxon>Eukaryota</taxon>
        <taxon>Fungi</taxon>
        <taxon>Dikarya</taxon>
        <taxon>Ascomycota</taxon>
        <taxon>Pezizomycotina</taxon>
        <taxon>Sordariomycetes</taxon>
        <taxon>Hypocreomycetidae</taxon>
        <taxon>Hypocreales</taxon>
        <taxon>Nectriaceae</taxon>
        <taxon>Fusarium</taxon>
        <taxon>Fusarium oxysporum species complex</taxon>
    </lineage>
</organism>
<feature type="transmembrane region" description="Helical" evidence="1">
    <location>
        <begin position="89"/>
        <end position="110"/>
    </location>
</feature>
<proteinExistence type="predicted"/>
<keyword evidence="1" id="KW-0472">Membrane</keyword>
<evidence type="ECO:0000256" key="1">
    <source>
        <dbReference type="SAM" id="Phobius"/>
    </source>
</evidence>
<keyword evidence="1" id="KW-1133">Transmembrane helix</keyword>
<dbReference type="Proteomes" id="UP000030701">
    <property type="component" value="Unassembled WGS sequence"/>
</dbReference>
<reference evidence="2" key="2">
    <citation type="submission" date="2012-05" db="EMBL/GenBank/DDBJ databases">
        <title>The Genome Annotation of Fusarium oxysporum Cotton.</title>
        <authorList>
            <consortium name="The Broad Institute Genomics Platform"/>
            <person name="Ma L.-J."/>
            <person name="Corby-Kistler H."/>
            <person name="Broz K."/>
            <person name="Gale L.R."/>
            <person name="Jonkers W."/>
            <person name="O'Donnell K."/>
            <person name="Ploetz R."/>
            <person name="Steinberg C."/>
            <person name="Schwartz D.C."/>
            <person name="VanEtten H."/>
            <person name="Zhou S."/>
            <person name="Young S.K."/>
            <person name="Zeng Q."/>
            <person name="Gargeya S."/>
            <person name="Fitzgerald M."/>
            <person name="Abouelleil A."/>
            <person name="Alvarado L."/>
            <person name="Chapman S.B."/>
            <person name="Gainer-Dewar J."/>
            <person name="Goldberg J."/>
            <person name="Griggs A."/>
            <person name="Gujja S."/>
            <person name="Hansen M."/>
            <person name="Howarth C."/>
            <person name="Imamovic A."/>
            <person name="Ireland A."/>
            <person name="Larimer J."/>
            <person name="McCowan C."/>
            <person name="Murphy C."/>
            <person name="Pearson M."/>
            <person name="Poon T.W."/>
            <person name="Priest M."/>
            <person name="Roberts A."/>
            <person name="Saif S."/>
            <person name="Shea T."/>
            <person name="Sykes S."/>
            <person name="Wortman J."/>
            <person name="Nusbaum C."/>
            <person name="Birren B."/>
        </authorList>
    </citation>
    <scope>NUCLEOTIDE SEQUENCE</scope>
    <source>
        <strain evidence="2">25433</strain>
    </source>
</reference>
<name>X0KYY0_FUSOX</name>
<accession>X0KYY0</accession>
<reference evidence="2" key="1">
    <citation type="submission" date="2011-11" db="EMBL/GenBank/DDBJ databases">
        <title>The Genome Sequence of Fusarium oxysporum Cotton.</title>
        <authorList>
            <consortium name="The Broad Institute Genome Sequencing Platform"/>
            <person name="Ma L.-J."/>
            <person name="Gale L.R."/>
            <person name="Schwartz D.C."/>
            <person name="Zhou S."/>
            <person name="Corby-Kistler H."/>
            <person name="Young S.K."/>
            <person name="Zeng Q."/>
            <person name="Gargeya S."/>
            <person name="Fitzgerald M."/>
            <person name="Haas B."/>
            <person name="Abouelleil A."/>
            <person name="Alvarado L."/>
            <person name="Arachchi H.M."/>
            <person name="Berlin A."/>
            <person name="Brown A."/>
            <person name="Chapman S.B."/>
            <person name="Chen Z."/>
            <person name="Dunbar C."/>
            <person name="Freedman E."/>
            <person name="Gearin G."/>
            <person name="Goldberg J."/>
            <person name="Griggs A."/>
            <person name="Gujja S."/>
            <person name="Heiman D."/>
            <person name="Howarth C."/>
            <person name="Larson L."/>
            <person name="Lui A."/>
            <person name="MacDonald P.J.P."/>
            <person name="Montmayeur A."/>
            <person name="Murphy C."/>
            <person name="Neiman D."/>
            <person name="Pearson M."/>
            <person name="Priest M."/>
            <person name="Roberts A."/>
            <person name="Saif S."/>
            <person name="Shea T."/>
            <person name="Shenoy N."/>
            <person name="Sisk P."/>
            <person name="Stolte C."/>
            <person name="Sykes S."/>
            <person name="Wortman J."/>
            <person name="Nusbaum C."/>
            <person name="Birren B."/>
        </authorList>
    </citation>
    <scope>NUCLEOTIDE SEQUENCE [LARGE SCALE GENOMIC DNA]</scope>
    <source>
        <strain evidence="2">25433</strain>
    </source>
</reference>
<gene>
    <name evidence="2" type="ORF">FOTG_17552</name>
</gene>
<evidence type="ECO:0000313" key="2">
    <source>
        <dbReference type="EMBL" id="EXM14017.1"/>
    </source>
</evidence>
<dbReference type="EMBL" id="JH658093">
    <property type="protein sequence ID" value="EXM14017.1"/>
    <property type="molecule type" value="Genomic_DNA"/>
</dbReference>
<dbReference type="AlphaFoldDB" id="X0KYY0"/>
<protein>
    <submittedName>
        <fullName evidence="2">Uncharacterized protein</fullName>
    </submittedName>
</protein>
<dbReference type="HOGENOM" id="CLU_1959680_0_0_1"/>
<keyword evidence="1" id="KW-0812">Transmembrane</keyword>